<organism evidence="7 8">
    <name type="scientific">Vibrio variabilis</name>
    <dbReference type="NCBI Taxonomy" id="990271"/>
    <lineage>
        <taxon>Bacteria</taxon>
        <taxon>Pseudomonadati</taxon>
        <taxon>Pseudomonadota</taxon>
        <taxon>Gammaproteobacteria</taxon>
        <taxon>Vibrionales</taxon>
        <taxon>Vibrionaceae</taxon>
        <taxon>Vibrio</taxon>
    </lineage>
</organism>
<protein>
    <submittedName>
        <fullName evidence="7">Na(+) H(+) antiporter subunit F</fullName>
    </submittedName>
</protein>
<comment type="caution">
    <text evidence="7">The sequence shown here is derived from an EMBL/GenBank/DDBJ whole genome shotgun (WGS) entry which is preliminary data.</text>
</comment>
<evidence type="ECO:0000313" key="8">
    <source>
        <dbReference type="Proteomes" id="UP000029223"/>
    </source>
</evidence>
<keyword evidence="3 6" id="KW-0812">Transmembrane</keyword>
<dbReference type="InterPro" id="IPR007208">
    <property type="entry name" value="MrpF/PhaF-like"/>
</dbReference>
<feature type="transmembrane region" description="Helical" evidence="6">
    <location>
        <begin position="27"/>
        <end position="47"/>
    </location>
</feature>
<keyword evidence="8" id="KW-1185">Reference proteome</keyword>
<gene>
    <name evidence="7" type="ORF">JCM19239_1121</name>
</gene>
<accession>A0ABQ0JEB7</accession>
<keyword evidence="5 6" id="KW-0472">Membrane</keyword>
<evidence type="ECO:0000256" key="6">
    <source>
        <dbReference type="SAM" id="Phobius"/>
    </source>
</evidence>
<comment type="subcellular location">
    <subcellularLocation>
        <location evidence="1">Cell membrane</location>
        <topology evidence="1">Multi-pass membrane protein</topology>
    </subcellularLocation>
</comment>
<reference evidence="8" key="1">
    <citation type="submission" date="2014-09" db="EMBL/GenBank/DDBJ databases">
        <title>Vibrio variabilis JCM 19239. (C206) whole genome shotgun sequence.</title>
        <authorList>
            <person name="Sawabe T."/>
            <person name="Meirelles P."/>
            <person name="Nakanishi M."/>
            <person name="Sayaka M."/>
            <person name="Hattori M."/>
            <person name="Ohkuma M."/>
        </authorList>
    </citation>
    <scope>NUCLEOTIDE SEQUENCE [LARGE SCALE GENOMIC DNA]</scope>
    <source>
        <strain evidence="8">JCM 19239</strain>
    </source>
</reference>
<keyword evidence="2" id="KW-1003">Cell membrane</keyword>
<evidence type="ECO:0000313" key="7">
    <source>
        <dbReference type="EMBL" id="GAL27107.1"/>
    </source>
</evidence>
<name>A0ABQ0JEB7_9VIBR</name>
<sequence>MDLMAFITIGFIAIVTLDTMQTSLLDIAITLGLVAFLGTIAFARLIVKDKQAGGA</sequence>
<proteinExistence type="predicted"/>
<evidence type="ECO:0000256" key="4">
    <source>
        <dbReference type="ARBA" id="ARBA00022989"/>
    </source>
</evidence>
<evidence type="ECO:0000256" key="5">
    <source>
        <dbReference type="ARBA" id="ARBA00023136"/>
    </source>
</evidence>
<evidence type="ECO:0000256" key="2">
    <source>
        <dbReference type="ARBA" id="ARBA00022475"/>
    </source>
</evidence>
<evidence type="ECO:0000256" key="1">
    <source>
        <dbReference type="ARBA" id="ARBA00004651"/>
    </source>
</evidence>
<dbReference type="EMBL" id="BBMS01000025">
    <property type="protein sequence ID" value="GAL27107.1"/>
    <property type="molecule type" value="Genomic_DNA"/>
</dbReference>
<evidence type="ECO:0000256" key="3">
    <source>
        <dbReference type="ARBA" id="ARBA00022692"/>
    </source>
</evidence>
<dbReference type="Pfam" id="PF04066">
    <property type="entry name" value="MrpF_PhaF"/>
    <property type="match status" value="1"/>
</dbReference>
<keyword evidence="4 6" id="KW-1133">Transmembrane helix</keyword>
<dbReference type="Proteomes" id="UP000029223">
    <property type="component" value="Unassembled WGS sequence"/>
</dbReference>